<evidence type="ECO:0000313" key="2">
    <source>
        <dbReference type="Proteomes" id="UP001056778"/>
    </source>
</evidence>
<evidence type="ECO:0000313" key="1">
    <source>
        <dbReference type="EMBL" id="KAI4469671.1"/>
    </source>
</evidence>
<reference evidence="1" key="1">
    <citation type="submission" date="2022-04" db="EMBL/GenBank/DDBJ databases">
        <title>Chromosome-scale genome assembly of Holotrichia oblita Faldermann.</title>
        <authorList>
            <person name="Rongchong L."/>
        </authorList>
    </citation>
    <scope>NUCLEOTIDE SEQUENCE</scope>
    <source>
        <strain evidence="1">81SQS9</strain>
    </source>
</reference>
<protein>
    <submittedName>
        <fullName evidence="1">Uncharacterized protein</fullName>
    </submittedName>
</protein>
<gene>
    <name evidence="1" type="ORF">MML48_1g04984</name>
</gene>
<keyword evidence="2" id="KW-1185">Reference proteome</keyword>
<comment type="caution">
    <text evidence="1">The sequence shown here is derived from an EMBL/GenBank/DDBJ whole genome shotgun (WGS) entry which is preliminary data.</text>
</comment>
<dbReference type="Proteomes" id="UP001056778">
    <property type="component" value="Chromosome 1"/>
</dbReference>
<name>A0ACB9TS41_HOLOL</name>
<accession>A0ACB9TS41</accession>
<proteinExistence type="predicted"/>
<dbReference type="EMBL" id="CM043015">
    <property type="protein sequence ID" value="KAI4469671.1"/>
    <property type="molecule type" value="Genomic_DNA"/>
</dbReference>
<sequence>MDDFYEFMDYVEDEGYVRMPRNIIRDMENPLEKYNNNELLKRYRFSRETIQHILLNLVYPAEPFIDQRGLTICPITKLCVALRFYASGSIQRVIGDTGSMSQTTVHRIIQEVSENLARNLRQYVKFPDCNGMNNNRNLFFEIGGFPGVSGCVDGTHIEIKNPGGENAEVFRNRKGWMSLNIQVIAGPRCEILDIVIRWPGSAHDSRIFNNSAVRLRFEQELLTGLLLGDSAYQQTHYLFTPVLNPATRAQNLYNNAHIRTRNVVERTFGIWKSRFRCLATCLQYKLRNVVRIIAATAVLHNIAILRGEQHVQEDFVDRVVDGPPVAVIPARGNAIRAAFIQRHFNI</sequence>
<organism evidence="1 2">
    <name type="scientific">Holotrichia oblita</name>
    <name type="common">Chafer beetle</name>
    <dbReference type="NCBI Taxonomy" id="644536"/>
    <lineage>
        <taxon>Eukaryota</taxon>
        <taxon>Metazoa</taxon>
        <taxon>Ecdysozoa</taxon>
        <taxon>Arthropoda</taxon>
        <taxon>Hexapoda</taxon>
        <taxon>Insecta</taxon>
        <taxon>Pterygota</taxon>
        <taxon>Neoptera</taxon>
        <taxon>Endopterygota</taxon>
        <taxon>Coleoptera</taxon>
        <taxon>Polyphaga</taxon>
        <taxon>Scarabaeiformia</taxon>
        <taxon>Scarabaeidae</taxon>
        <taxon>Melolonthinae</taxon>
        <taxon>Holotrichia</taxon>
    </lineage>
</organism>